<organism evidence="2 3">
    <name type="scientific">Cognatishimia maritima</name>
    <dbReference type="NCBI Taxonomy" id="870908"/>
    <lineage>
        <taxon>Bacteria</taxon>
        <taxon>Pseudomonadati</taxon>
        <taxon>Pseudomonadota</taxon>
        <taxon>Alphaproteobacteria</taxon>
        <taxon>Rhodobacterales</taxon>
        <taxon>Paracoccaceae</taxon>
        <taxon>Cognatishimia</taxon>
    </lineage>
</organism>
<evidence type="ECO:0000256" key="1">
    <source>
        <dbReference type="SAM" id="SignalP"/>
    </source>
</evidence>
<name>A0A1M5IMZ0_9RHOB</name>
<evidence type="ECO:0000313" key="2">
    <source>
        <dbReference type="EMBL" id="SHG29616.1"/>
    </source>
</evidence>
<keyword evidence="3" id="KW-1185">Reference proteome</keyword>
<sequence>MNKLRTTAIALATVATAAMAQANTITVAEIDVKSDLSDFANSNALEYWPDIDKDLNEALMKHVEYKDEPFGDRLVVKISDVSLNGNPMLPQTGEFNRLEGAVVLYDYAEPSRNGDENDTTIKAIHSFPLSISAVAGDTAVPAATIVIPPSKDDFYTALVEGFALAAVDNLK</sequence>
<reference evidence="3" key="1">
    <citation type="submission" date="2016-11" db="EMBL/GenBank/DDBJ databases">
        <authorList>
            <person name="Varghese N."/>
            <person name="Submissions S."/>
        </authorList>
    </citation>
    <scope>NUCLEOTIDE SEQUENCE [LARGE SCALE GENOMIC DNA]</scope>
    <source>
        <strain evidence="3">DSM 28223</strain>
    </source>
</reference>
<dbReference type="EMBL" id="FQWM01000001">
    <property type="protein sequence ID" value="SHG29616.1"/>
    <property type="molecule type" value="Genomic_DNA"/>
</dbReference>
<feature type="signal peptide" evidence="1">
    <location>
        <begin position="1"/>
        <end position="20"/>
    </location>
</feature>
<accession>A0A1M5IMZ0</accession>
<dbReference type="OrthoDB" id="7864938at2"/>
<feature type="chain" id="PRO_5009911142" evidence="1">
    <location>
        <begin position="21"/>
        <end position="171"/>
    </location>
</feature>
<keyword evidence="1" id="KW-0732">Signal</keyword>
<evidence type="ECO:0000313" key="3">
    <source>
        <dbReference type="Proteomes" id="UP000184211"/>
    </source>
</evidence>
<dbReference type="RefSeq" id="WP_072789671.1">
    <property type="nucleotide sequence ID" value="NZ_FQWM01000001.1"/>
</dbReference>
<dbReference type="AlphaFoldDB" id="A0A1M5IMZ0"/>
<dbReference type="Proteomes" id="UP000184211">
    <property type="component" value="Unassembled WGS sequence"/>
</dbReference>
<proteinExistence type="predicted"/>
<protein>
    <submittedName>
        <fullName evidence="2">Uncharacterized protein</fullName>
    </submittedName>
</protein>
<gene>
    <name evidence="2" type="ORF">SAMN04488044_0388</name>
</gene>